<dbReference type="PANTHER" id="PTHR37544">
    <property type="entry name" value="SPRAY-RELATED"/>
    <property type="match status" value="1"/>
</dbReference>
<keyword evidence="2" id="KW-1133">Transmembrane helix</keyword>
<feature type="transmembrane region" description="Helical" evidence="2">
    <location>
        <begin position="563"/>
        <end position="583"/>
    </location>
</feature>
<evidence type="ECO:0000256" key="2">
    <source>
        <dbReference type="SAM" id="Phobius"/>
    </source>
</evidence>
<evidence type="ECO:0000256" key="1">
    <source>
        <dbReference type="SAM" id="MobiDB-lite"/>
    </source>
</evidence>
<protein>
    <submittedName>
        <fullName evidence="3">Uncharacterized protein</fullName>
    </submittedName>
</protein>
<dbReference type="EMBL" id="JAKEKT020000014">
    <property type="protein sequence ID" value="KAL1646835.1"/>
    <property type="molecule type" value="Genomic_DNA"/>
</dbReference>
<feature type="transmembrane region" description="Helical" evidence="2">
    <location>
        <begin position="55"/>
        <end position="80"/>
    </location>
</feature>
<feature type="transmembrane region" description="Helical" evidence="2">
    <location>
        <begin position="410"/>
        <end position="430"/>
    </location>
</feature>
<evidence type="ECO:0000313" key="3">
    <source>
        <dbReference type="EMBL" id="KAL1646835.1"/>
    </source>
</evidence>
<comment type="caution">
    <text evidence="3">The sequence shown here is derived from an EMBL/GenBank/DDBJ whole genome shotgun (WGS) entry which is preliminary data.</text>
</comment>
<feature type="compositionally biased region" description="Low complexity" evidence="1">
    <location>
        <begin position="1023"/>
        <end position="1037"/>
    </location>
</feature>
<accession>A0ABR3TXC1</accession>
<keyword evidence="2" id="KW-0812">Transmembrane</keyword>
<sequence length="1184" mass="127882">MAAALWGQVEHSAKQIMPWSLMSRGRTVAEQGLLLNYLTSSMPGSLVRSLRRGHFAVSIGILGSLVVRLLIIFSTGLLSLEYHAVANGKDFVFADSVNLAKSVHYTSLSSEKWRPLSNSVNFWAILNYNLSYPHGATSQYALQSFAPSDDGNYINVTADAQVFEATLENCETFTFTYDTGGSADTFGISWYRAVPKQYWSTFEPWCYENHVTYGDSGTVAEGLLNEFQNITQHVYKCTNSTQIEEQEDRILITLDTWLSNDQAVTSGMMCEPKYSLTRRTVTNTTGSTRIEDGLNVSAEVKETLDLGNRPFNITSNVVKSMEGERPNGVFDIEANVWYTLLNTTQPQSSLRAFSNTSLATELSQRVFPGYAAYTIKKDFMDASNETAKGMVVFTENRLCVQELSLRLMEALLALLTLLSIALCFVSPGVFHRDPRSVGGHALILARSPGLIKLLSGYGASSKQALRSRLSGYTALFPQRRSAEDGAIAVTPKDPTKSEVEPSNAGPDELEQRRWWHPIPVTWWFRSSLVAAAIGIIVALEALLQSSEKHDGLGDVDLDGYQKYAWTFVPTLVMATIGLAFSTVDSTARTLHPFHQLRKGDVGFGELLYDPAGQVSLVAVGRAAWKRHFALLAIMFTGLLAPLLTIVTSGLYTAEPVPLTRNVSLQMRDWFDIENRTVDLSNNVYGDDGEAWTVFQLLQFSNLSYPQWTHGEYAFSSFSADDLLGHDSVNSTTTAAAAAAEGNDNDDGSTTAVSVRARLPAVRGNLNCSLLHYYTDRNFTHDVGTHNVEPHTLIPIDPPAGCHTPPYSSNGTRRQIWLSPDTIGQGGGVGQAGAFAAQLADDYEAVSLAWEREYVQSTSSVRLCGDGRQHLFYGVGGASGRVGAEVFDELALLHCVPYVQALFVAATVSLPDLNLLEGGDSPPLMPDEGSAAFLSASASATAMASNDFDTFVSALVNGSVGGGGGELSSLVGRGNVDGFRRKLESLYAVYVAQKLHFNYRRDLDRSSSPDTNATPFLFAAADEATSSSSSEKNSTNAAGTTERFVGGAEAPDAAVLTDRTRLRLKQGAVSTRILEALVAAMAVCLVAAAALEAVQLRRVGGGGAGGGRVLPKDPGSVAAKMSLFAEGGAWTRQVTAGAERWSDRVVTKKGLFGGWVFGLGWWGGVEEGGGRRFGVDVGRKADQGS</sequence>
<dbReference type="InterPro" id="IPR021840">
    <property type="entry name" value="DUF3433"/>
</dbReference>
<feature type="transmembrane region" description="Helical" evidence="2">
    <location>
        <begin position="522"/>
        <end position="543"/>
    </location>
</feature>
<name>A0ABR3TXC1_9PEZI</name>
<keyword evidence="4" id="KW-1185">Reference proteome</keyword>
<reference evidence="3 4" key="1">
    <citation type="journal article" date="2023" name="Plant Dis.">
        <title>First Report of Diplodia intermedia Causing Canker and Dieback Diseases on Apple Trees in Canada.</title>
        <authorList>
            <person name="Ellouze W."/>
            <person name="Ilyukhin E."/>
            <person name="Sulman M."/>
            <person name="Ali S."/>
        </authorList>
    </citation>
    <scope>NUCLEOTIDE SEQUENCE [LARGE SCALE GENOMIC DNA]</scope>
    <source>
        <strain evidence="3 4">M45-28</strain>
    </source>
</reference>
<dbReference type="Pfam" id="PF11915">
    <property type="entry name" value="DUF3433"/>
    <property type="match status" value="2"/>
</dbReference>
<dbReference type="PANTHER" id="PTHR37544:SF1">
    <property type="entry name" value="PHOSPHORIBOSYLAMINOIMIDAZOLE-SUCCINOCARBOXAMIDE SYNTHASE"/>
    <property type="match status" value="1"/>
</dbReference>
<organism evidence="3 4">
    <name type="scientific">Diplodia intermedia</name>
    <dbReference type="NCBI Taxonomy" id="856260"/>
    <lineage>
        <taxon>Eukaryota</taxon>
        <taxon>Fungi</taxon>
        <taxon>Dikarya</taxon>
        <taxon>Ascomycota</taxon>
        <taxon>Pezizomycotina</taxon>
        <taxon>Dothideomycetes</taxon>
        <taxon>Dothideomycetes incertae sedis</taxon>
        <taxon>Botryosphaeriales</taxon>
        <taxon>Botryosphaeriaceae</taxon>
        <taxon>Diplodia</taxon>
    </lineage>
</organism>
<dbReference type="Proteomes" id="UP001521184">
    <property type="component" value="Unassembled WGS sequence"/>
</dbReference>
<gene>
    <name evidence="3" type="ORF">SLS58_002970</name>
</gene>
<proteinExistence type="predicted"/>
<feature type="region of interest" description="Disordered" evidence="1">
    <location>
        <begin position="1023"/>
        <end position="1042"/>
    </location>
</feature>
<keyword evidence="2" id="KW-0472">Membrane</keyword>
<evidence type="ECO:0000313" key="4">
    <source>
        <dbReference type="Proteomes" id="UP001521184"/>
    </source>
</evidence>
<feature type="transmembrane region" description="Helical" evidence="2">
    <location>
        <begin position="628"/>
        <end position="651"/>
    </location>
</feature>